<dbReference type="PANTHER" id="PTHR45657">
    <property type="entry name" value="CRAL-TRIO DOMAIN-CONTAINING PROTEIN YKL091C-RELATED"/>
    <property type="match status" value="1"/>
</dbReference>
<dbReference type="Proteomes" id="UP000193719">
    <property type="component" value="Unassembled WGS sequence"/>
</dbReference>
<protein>
    <recommendedName>
        <fullName evidence="2">CRAL-TRIO domain-containing protein</fullName>
    </recommendedName>
</protein>
<dbReference type="SUPFAM" id="SSF46938">
    <property type="entry name" value="CRAL/TRIO N-terminal domain"/>
    <property type="match status" value="1"/>
</dbReference>
<gene>
    <name evidence="3" type="ORF">BCR36DRAFT_579155</name>
</gene>
<comment type="caution">
    <text evidence="3">The sequence shown here is derived from an EMBL/GenBank/DDBJ whole genome shotgun (WGS) entry which is preliminary data.</text>
</comment>
<dbReference type="PROSITE" id="PS50191">
    <property type="entry name" value="CRAL_TRIO"/>
    <property type="match status" value="1"/>
</dbReference>
<dbReference type="EMBL" id="MCFH01000001">
    <property type="protein sequence ID" value="ORX61095.1"/>
    <property type="molecule type" value="Genomic_DNA"/>
</dbReference>
<organism evidence="3 4">
    <name type="scientific">Piromyces finnis</name>
    <dbReference type="NCBI Taxonomy" id="1754191"/>
    <lineage>
        <taxon>Eukaryota</taxon>
        <taxon>Fungi</taxon>
        <taxon>Fungi incertae sedis</taxon>
        <taxon>Chytridiomycota</taxon>
        <taxon>Chytridiomycota incertae sedis</taxon>
        <taxon>Neocallimastigomycetes</taxon>
        <taxon>Neocallimastigales</taxon>
        <taxon>Neocallimastigaceae</taxon>
        <taxon>Piromyces</taxon>
    </lineage>
</organism>
<evidence type="ECO:0000256" key="1">
    <source>
        <dbReference type="SAM" id="MobiDB-lite"/>
    </source>
</evidence>
<dbReference type="InterPro" id="IPR036273">
    <property type="entry name" value="CRAL/TRIO_N_dom_sf"/>
</dbReference>
<dbReference type="InterPro" id="IPR011074">
    <property type="entry name" value="CRAL/TRIO_N_dom"/>
</dbReference>
<dbReference type="Gene3D" id="3.40.525.10">
    <property type="entry name" value="CRAL-TRIO lipid binding domain"/>
    <property type="match status" value="1"/>
</dbReference>
<accession>A0A1Y1VNV6</accession>
<reference evidence="3 4" key="1">
    <citation type="submission" date="2016-08" db="EMBL/GenBank/DDBJ databases">
        <title>Genomes of anaerobic fungi encode conserved fungal cellulosomes for biomass hydrolysis.</title>
        <authorList>
            <consortium name="DOE Joint Genome Institute"/>
            <person name="Haitjema C.H."/>
            <person name="Gilmore S.P."/>
            <person name="Henske J.K."/>
            <person name="Solomon K.V."/>
            <person name="De Groot R."/>
            <person name="Kuo A."/>
            <person name="Mondo S.J."/>
            <person name="Salamov A.A."/>
            <person name="Labutti K."/>
            <person name="Zhao Z."/>
            <person name="Chiniquy J."/>
            <person name="Barry K."/>
            <person name="Brewer H.M."/>
            <person name="Purvine S.O."/>
            <person name="Wright A.T."/>
            <person name="Boxma B."/>
            <person name="Van Alen T."/>
            <person name="Hackstein J.H."/>
            <person name="Baker S.E."/>
            <person name="Grigoriev I.V."/>
            <person name="O'Malley M.A."/>
        </authorList>
    </citation>
    <scope>NUCLEOTIDE SEQUENCE [LARGE SCALE GENOMIC DNA]</scope>
    <source>
        <strain evidence="4">finn</strain>
    </source>
</reference>
<dbReference type="InterPro" id="IPR036865">
    <property type="entry name" value="CRAL-TRIO_dom_sf"/>
</dbReference>
<evidence type="ECO:0000313" key="4">
    <source>
        <dbReference type="Proteomes" id="UP000193719"/>
    </source>
</evidence>
<name>A0A1Y1VNV6_9FUNG</name>
<dbReference type="SUPFAM" id="SSF52087">
    <property type="entry name" value="CRAL/TRIO domain"/>
    <property type="match status" value="1"/>
</dbReference>
<feature type="domain" description="CRAL-TRIO" evidence="2">
    <location>
        <begin position="85"/>
        <end position="258"/>
    </location>
</feature>
<dbReference type="SMART" id="SM01100">
    <property type="entry name" value="CRAL_TRIO_N"/>
    <property type="match status" value="1"/>
</dbReference>
<reference evidence="3 4" key="2">
    <citation type="submission" date="2016-08" db="EMBL/GenBank/DDBJ databases">
        <title>Pervasive Adenine N6-methylation of Active Genes in Fungi.</title>
        <authorList>
            <consortium name="DOE Joint Genome Institute"/>
            <person name="Mondo S.J."/>
            <person name="Dannebaum R.O."/>
            <person name="Kuo R.C."/>
            <person name="Labutti K."/>
            <person name="Haridas S."/>
            <person name="Kuo A."/>
            <person name="Salamov A."/>
            <person name="Ahrendt S.R."/>
            <person name="Lipzen A."/>
            <person name="Sullivan W."/>
            <person name="Andreopoulos W.B."/>
            <person name="Clum A."/>
            <person name="Lindquist E."/>
            <person name="Daum C."/>
            <person name="Ramamoorthy G.K."/>
            <person name="Gryganskyi A."/>
            <person name="Culley D."/>
            <person name="Magnuson J.K."/>
            <person name="James T.Y."/>
            <person name="O'Malley M.A."/>
            <person name="Stajich J.E."/>
            <person name="Spatafora J.W."/>
            <person name="Visel A."/>
            <person name="Grigoriev I.V."/>
        </authorList>
    </citation>
    <scope>NUCLEOTIDE SEQUENCE [LARGE SCALE GENOMIC DNA]</scope>
    <source>
        <strain evidence="4">finn</strain>
    </source>
</reference>
<dbReference type="InterPro" id="IPR001251">
    <property type="entry name" value="CRAL-TRIO_dom"/>
</dbReference>
<sequence>MEYKLLGGRYGNLTKEQEEILREFILKVKKEGLYCEERHDIHYFLRFLRARNFNIEKTYQMFSNCEQWRKDNKIDELYETFTYPELGKVEKIYPKFYHNVDSLGRPIYFEQFGNLNVKKLFEATTEERLLNYVIIDYEIGLRKRFPSCSNAAGHHVETGLTIMDLKDASVMNFSKCFNFIKKTSKIASDYYPECMGNLFVINAPKAFTMCWKLIKGILDPVTAEKIQILGKNYESILLKYASPENLPKAFGGTCECANGCSHSNVGPWEDPKYNHPEEMEITVEEFLKKFENTESAIQENASDNDSEFTLSEFNKVETGKEQIKSDNLTTNDNNTLPSPPQSPLSNSDIITQCN</sequence>
<dbReference type="OrthoDB" id="1434354at2759"/>
<keyword evidence="4" id="KW-1185">Reference proteome</keyword>
<dbReference type="SMART" id="SM00516">
    <property type="entry name" value="SEC14"/>
    <property type="match status" value="1"/>
</dbReference>
<feature type="compositionally biased region" description="Low complexity" evidence="1">
    <location>
        <begin position="325"/>
        <end position="336"/>
    </location>
</feature>
<evidence type="ECO:0000259" key="2">
    <source>
        <dbReference type="PROSITE" id="PS50191"/>
    </source>
</evidence>
<evidence type="ECO:0000313" key="3">
    <source>
        <dbReference type="EMBL" id="ORX61095.1"/>
    </source>
</evidence>
<dbReference type="PRINTS" id="PR00180">
    <property type="entry name" value="CRETINALDHBP"/>
</dbReference>
<dbReference type="Gene3D" id="1.10.8.20">
    <property type="entry name" value="N-terminal domain of phosphatidylinositol transfer protein sec14p"/>
    <property type="match status" value="1"/>
</dbReference>
<dbReference type="CDD" id="cd00170">
    <property type="entry name" value="SEC14"/>
    <property type="match status" value="1"/>
</dbReference>
<dbReference type="InterPro" id="IPR051026">
    <property type="entry name" value="PI/PC_transfer"/>
</dbReference>
<dbReference type="Pfam" id="PF00650">
    <property type="entry name" value="CRAL_TRIO"/>
    <property type="match status" value="1"/>
</dbReference>
<dbReference type="STRING" id="1754191.A0A1Y1VNV6"/>
<dbReference type="AlphaFoldDB" id="A0A1Y1VNV6"/>
<feature type="region of interest" description="Disordered" evidence="1">
    <location>
        <begin position="319"/>
        <end position="354"/>
    </location>
</feature>
<dbReference type="Pfam" id="PF03765">
    <property type="entry name" value="CRAL_TRIO_N"/>
    <property type="match status" value="1"/>
</dbReference>
<proteinExistence type="predicted"/>
<dbReference type="PANTHER" id="PTHR45657:SF1">
    <property type="entry name" value="CRAL-TRIO DOMAIN-CONTAINING PROTEIN YKL091C-RELATED"/>
    <property type="match status" value="1"/>
</dbReference>